<dbReference type="Proteomes" id="UP000013232">
    <property type="component" value="Unassembled WGS sequence"/>
</dbReference>
<accession>N6YXW5</accession>
<name>N6YXW5_THAL4</name>
<dbReference type="AlphaFoldDB" id="N6YXW5"/>
<dbReference type="eggNOG" id="ENOG502ZWWX">
    <property type="taxonomic scope" value="Bacteria"/>
</dbReference>
<evidence type="ECO:0000313" key="1">
    <source>
        <dbReference type="EMBL" id="ENO84779.1"/>
    </source>
</evidence>
<protein>
    <submittedName>
        <fullName evidence="1">Uncharacterized protein</fullName>
    </submittedName>
</protein>
<organism evidence="1 2">
    <name type="scientific">Thauera linaloolentis (strain DSM 12138 / JCM 21573 / CCUG 41526 / CIP 105981 / IAM 15112 / NBRC 102519 / 47Lol)</name>
    <dbReference type="NCBI Taxonomy" id="1123367"/>
    <lineage>
        <taxon>Bacteria</taxon>
        <taxon>Pseudomonadati</taxon>
        <taxon>Pseudomonadota</taxon>
        <taxon>Betaproteobacteria</taxon>
        <taxon>Rhodocyclales</taxon>
        <taxon>Zoogloeaceae</taxon>
        <taxon>Thauera</taxon>
    </lineage>
</organism>
<dbReference type="RefSeq" id="WP_004343887.1">
    <property type="nucleotide sequence ID" value="NZ_AMXE01000093.1"/>
</dbReference>
<reference evidence="1 2" key="1">
    <citation type="submission" date="2012-09" db="EMBL/GenBank/DDBJ databases">
        <title>Draft Genome Sequences of 6 Strains from Genus Thauera.</title>
        <authorList>
            <person name="Liu B."/>
            <person name="Shapleigh J.P."/>
            <person name="Frostegard A.H."/>
        </authorList>
    </citation>
    <scope>NUCLEOTIDE SEQUENCE [LARGE SCALE GENOMIC DNA]</scope>
    <source>
        <strain evidence="2">47Lol / DSM 12138</strain>
    </source>
</reference>
<proteinExistence type="predicted"/>
<keyword evidence="2" id="KW-1185">Reference proteome</keyword>
<dbReference type="EMBL" id="AMXE01000093">
    <property type="protein sequence ID" value="ENO84779.1"/>
    <property type="molecule type" value="Genomic_DNA"/>
</dbReference>
<comment type="caution">
    <text evidence="1">The sequence shown here is derived from an EMBL/GenBank/DDBJ whole genome shotgun (WGS) entry which is preliminary data.</text>
</comment>
<dbReference type="OrthoDB" id="9820890at2"/>
<sequence length="195" mass="21071">MSRYEPKDGSAQGSRTTSITAQKDRLVLTVMLSLQRAVTEADVQAASRLGQFALRGANDADMQRKAVTCPWFDEGDLKKLFGGKPYKVQVHGENSCMALDKQSRVLLLSAMEARGGLSPDALRAGDCQTRDVPELDKDAKLSFACKSGNPRAETSFVENGLVIQLTWAAGVEPGEAEKTALIELAKSARELQAAR</sequence>
<evidence type="ECO:0000313" key="2">
    <source>
        <dbReference type="Proteomes" id="UP000013232"/>
    </source>
</evidence>
<gene>
    <name evidence="1" type="ORF">C666_16555</name>
</gene>